<evidence type="ECO:0008006" key="3">
    <source>
        <dbReference type="Google" id="ProtNLM"/>
    </source>
</evidence>
<gene>
    <name evidence="1" type="ORF">OCL06_01510</name>
</gene>
<reference evidence="2" key="1">
    <citation type="submission" date="2023-07" db="EMBL/GenBank/DDBJ databases">
        <title>Study on multiphase classification of strain Alteromonas salexigens isolated from the Yellow Sea.</title>
        <authorList>
            <person name="Sun L."/>
        </authorList>
    </citation>
    <scope>NUCLEOTIDE SEQUENCE [LARGE SCALE GENOMIC DNA]</scope>
    <source>
        <strain evidence="2">ASW11-19</strain>
    </source>
</reference>
<comment type="caution">
    <text evidence="1">The sequence shown here is derived from an EMBL/GenBank/DDBJ whole genome shotgun (WGS) entry which is preliminary data.</text>
</comment>
<accession>A0ABT2VJ78</accession>
<organism evidence="1 2">
    <name type="scientific">Alteromonas salexigens</name>
    <dbReference type="NCBI Taxonomy" id="2982530"/>
    <lineage>
        <taxon>Bacteria</taxon>
        <taxon>Pseudomonadati</taxon>
        <taxon>Pseudomonadota</taxon>
        <taxon>Gammaproteobacteria</taxon>
        <taxon>Alteromonadales</taxon>
        <taxon>Alteromonadaceae</taxon>
        <taxon>Alteromonas/Salinimonas group</taxon>
        <taxon>Alteromonas</taxon>
    </lineage>
</organism>
<evidence type="ECO:0000313" key="1">
    <source>
        <dbReference type="EMBL" id="MCU7553270.1"/>
    </source>
</evidence>
<evidence type="ECO:0000313" key="2">
    <source>
        <dbReference type="Proteomes" id="UP001209257"/>
    </source>
</evidence>
<sequence length="322" mass="38206">MSCLYLVFCTGLMAPHSPFLSPSDSPLHAVVRPPVESTQPKGHWLDRWQDNLTDSMDYTVQQLDSFFALDNSTMYEDARAEGRIRLSWEPRSRDIADTDLRFRIRVKLPSLKNRVDLMLSDNEDYQRDNNIKAARDPAFRGGDSTTLSLRFRRDIDSHFSHRIGAGRRDQLYVKSQYENVWGISSRWALRYDTELYYYTRDRLGAELGSSLQYISPEDHVMRFNHRFYFRDESNDWLWRHELQQLQPIDTHNALVYSVLVEGYSQPNYRVEEVYTSMRWRTNPTRDWLYFEVEPFVLWLRDEGFKPSYGVALRVEAFYGDNT</sequence>
<keyword evidence="2" id="KW-1185">Reference proteome</keyword>
<proteinExistence type="predicted"/>
<protein>
    <recommendedName>
        <fullName evidence="3">Alginate export domain-containing protein</fullName>
    </recommendedName>
</protein>
<dbReference type="RefSeq" id="WP_262991975.1">
    <property type="nucleotide sequence ID" value="NZ_JAOTJC010000004.1"/>
</dbReference>
<dbReference type="Proteomes" id="UP001209257">
    <property type="component" value="Unassembled WGS sequence"/>
</dbReference>
<dbReference type="EMBL" id="JAOTJC010000004">
    <property type="protein sequence ID" value="MCU7553270.1"/>
    <property type="molecule type" value="Genomic_DNA"/>
</dbReference>
<name>A0ABT2VJ78_9ALTE</name>